<feature type="signal peptide" evidence="2">
    <location>
        <begin position="1"/>
        <end position="21"/>
    </location>
</feature>
<dbReference type="OrthoDB" id="1600564at2759"/>
<dbReference type="Proteomes" id="UP000799424">
    <property type="component" value="Unassembled WGS sequence"/>
</dbReference>
<keyword evidence="4" id="KW-1185">Reference proteome</keyword>
<evidence type="ECO:0000313" key="4">
    <source>
        <dbReference type="Proteomes" id="UP000799424"/>
    </source>
</evidence>
<dbReference type="PANTHER" id="PTHR45648">
    <property type="entry name" value="GDSL LIPASE/ACYLHYDROLASE FAMILY PROTEIN (AFU_ORTHOLOGUE AFUA_4G14700)"/>
    <property type="match status" value="1"/>
</dbReference>
<dbReference type="InterPro" id="IPR001087">
    <property type="entry name" value="GDSL"/>
</dbReference>
<keyword evidence="2" id="KW-0732">Signal</keyword>
<dbReference type="CDD" id="cd01846">
    <property type="entry name" value="fatty_acyltransferase_like"/>
    <property type="match status" value="1"/>
</dbReference>
<evidence type="ECO:0008006" key="5">
    <source>
        <dbReference type="Google" id="ProtNLM"/>
    </source>
</evidence>
<evidence type="ECO:0000313" key="3">
    <source>
        <dbReference type="EMBL" id="KAF2824304.1"/>
    </source>
</evidence>
<dbReference type="Pfam" id="PF00657">
    <property type="entry name" value="Lipase_GDSL"/>
    <property type="match status" value="1"/>
</dbReference>
<protein>
    <recommendedName>
        <fullName evidence="5">GDSL lipase/acylhydrolase family protein</fullName>
    </recommendedName>
</protein>
<evidence type="ECO:0000256" key="1">
    <source>
        <dbReference type="ARBA" id="ARBA00022801"/>
    </source>
</evidence>
<dbReference type="GO" id="GO:0016788">
    <property type="term" value="F:hydrolase activity, acting on ester bonds"/>
    <property type="evidence" value="ECO:0007669"/>
    <property type="project" value="InterPro"/>
</dbReference>
<name>A0A6A6ZV14_9PLEO</name>
<feature type="chain" id="PRO_5025592204" description="GDSL lipase/acylhydrolase family protein" evidence="2">
    <location>
        <begin position="22"/>
        <end position="358"/>
    </location>
</feature>
<reference evidence="3" key="1">
    <citation type="journal article" date="2020" name="Stud. Mycol.">
        <title>101 Dothideomycetes genomes: a test case for predicting lifestyles and emergence of pathogens.</title>
        <authorList>
            <person name="Haridas S."/>
            <person name="Albert R."/>
            <person name="Binder M."/>
            <person name="Bloem J."/>
            <person name="Labutti K."/>
            <person name="Salamov A."/>
            <person name="Andreopoulos B."/>
            <person name="Baker S."/>
            <person name="Barry K."/>
            <person name="Bills G."/>
            <person name="Bluhm B."/>
            <person name="Cannon C."/>
            <person name="Castanera R."/>
            <person name="Culley D."/>
            <person name="Daum C."/>
            <person name="Ezra D."/>
            <person name="Gonzalez J."/>
            <person name="Henrissat B."/>
            <person name="Kuo A."/>
            <person name="Liang C."/>
            <person name="Lipzen A."/>
            <person name="Lutzoni F."/>
            <person name="Magnuson J."/>
            <person name="Mondo S."/>
            <person name="Nolan M."/>
            <person name="Ohm R."/>
            <person name="Pangilinan J."/>
            <person name="Park H.-J."/>
            <person name="Ramirez L."/>
            <person name="Alfaro M."/>
            <person name="Sun H."/>
            <person name="Tritt A."/>
            <person name="Yoshinaga Y."/>
            <person name="Zwiers L.-H."/>
            <person name="Turgeon B."/>
            <person name="Goodwin S."/>
            <person name="Spatafora J."/>
            <person name="Crous P."/>
            <person name="Grigoriev I."/>
        </authorList>
    </citation>
    <scope>NUCLEOTIDE SEQUENCE</scope>
    <source>
        <strain evidence="3">CBS 113818</strain>
    </source>
</reference>
<dbReference type="InterPro" id="IPR036514">
    <property type="entry name" value="SGNH_hydro_sf"/>
</dbReference>
<organism evidence="3 4">
    <name type="scientific">Ophiobolus disseminans</name>
    <dbReference type="NCBI Taxonomy" id="1469910"/>
    <lineage>
        <taxon>Eukaryota</taxon>
        <taxon>Fungi</taxon>
        <taxon>Dikarya</taxon>
        <taxon>Ascomycota</taxon>
        <taxon>Pezizomycotina</taxon>
        <taxon>Dothideomycetes</taxon>
        <taxon>Pleosporomycetidae</taxon>
        <taxon>Pleosporales</taxon>
        <taxon>Pleosporineae</taxon>
        <taxon>Phaeosphaeriaceae</taxon>
        <taxon>Ophiobolus</taxon>
    </lineage>
</organism>
<dbReference type="Gene3D" id="3.40.50.1110">
    <property type="entry name" value="SGNH hydrolase"/>
    <property type="match status" value="1"/>
</dbReference>
<sequence length="358" mass="39284">MPSSWSLRLLVANLAITAGIADRSSLSWRDGKFKTLVTFGDSYTDENRLGYFINNNGSAPPVGTDLGIGLSTASGGLSWARYASIYSKATLYNYAVSGAVCSNQVTPRFFSAIKALFPDIAGYELPAFIADSKYRSPNGTKFFTGKPDNTVYAIWIGTNDLGNDAFLTDSQIKSKTVKDYVDCIYEQVGRLYDNGGRYFVLLNVAPLNLLPQYALPENGGLEATQFFPGKAGKNSTEISGRIQETVVALNEVYKYRTPFEVDVEETWDDIKIAQFDVNSLMTDIYNKPASYLNGTAPLNVQGVARVCNVQGANCTTSSSPDSFIWFDPLHPSEQTSRIVAREFVSVLGGKSKYARYWG</sequence>
<dbReference type="PANTHER" id="PTHR45648:SF22">
    <property type="entry name" value="GDSL LIPASE_ACYLHYDROLASE FAMILY PROTEIN (AFU_ORTHOLOGUE AFUA_4G14700)"/>
    <property type="match status" value="1"/>
</dbReference>
<gene>
    <name evidence="3" type="ORF">CC86DRAFT_354240</name>
</gene>
<dbReference type="EMBL" id="MU006230">
    <property type="protein sequence ID" value="KAF2824304.1"/>
    <property type="molecule type" value="Genomic_DNA"/>
</dbReference>
<dbReference type="AlphaFoldDB" id="A0A6A6ZV14"/>
<accession>A0A6A6ZV14</accession>
<keyword evidence="1" id="KW-0378">Hydrolase</keyword>
<proteinExistence type="predicted"/>
<dbReference type="InterPro" id="IPR051058">
    <property type="entry name" value="GDSL_Est/Lipase"/>
</dbReference>
<dbReference type="SUPFAM" id="SSF52266">
    <property type="entry name" value="SGNH hydrolase"/>
    <property type="match status" value="1"/>
</dbReference>
<evidence type="ECO:0000256" key="2">
    <source>
        <dbReference type="SAM" id="SignalP"/>
    </source>
</evidence>